<dbReference type="HOGENOM" id="CLU_002755_1_2_7"/>
<dbReference type="Pfam" id="PF00873">
    <property type="entry name" value="ACR_tran"/>
    <property type="match status" value="1"/>
</dbReference>
<feature type="transmembrane region" description="Helical" evidence="1">
    <location>
        <begin position="845"/>
        <end position="864"/>
    </location>
</feature>
<dbReference type="Gene3D" id="3.30.70.1320">
    <property type="entry name" value="Multidrug efflux transporter AcrB pore domain like"/>
    <property type="match status" value="1"/>
</dbReference>
<feature type="transmembrane region" description="Helical" evidence="1">
    <location>
        <begin position="975"/>
        <end position="1001"/>
    </location>
</feature>
<evidence type="ECO:0000313" key="3">
    <source>
        <dbReference type="Proteomes" id="UP000012040"/>
    </source>
</evidence>
<dbReference type="GO" id="GO:0005886">
    <property type="term" value="C:plasma membrane"/>
    <property type="evidence" value="ECO:0007669"/>
    <property type="project" value="TreeGrafter"/>
</dbReference>
<dbReference type="PANTHER" id="PTHR32063:SF0">
    <property type="entry name" value="SWARMING MOTILITY PROTEIN SWRC"/>
    <property type="match status" value="1"/>
</dbReference>
<sequence length="1011" mass="113106">MNLIEIALKRSVFGWVLMSGLIIFGAISLNKMGISQMPDVNFPVLNITINYPGAAPEVIENEILDETEQRLLIVEGIKEMRSSATQGTGRITLEFDINRNVDVALQEVQTAISQIRYPLNVDPPIVRKTNPEEDPIIIISVYGDRKLEDMMRWTDNTFMDQIQFIPGVGEIDIGGFPDRNLRVWLDLNKLRRLEFTVNDIVEALRSQHLESAAGQYSDGKQEVRVRYLGEARTVQEIENFPIQRRGGQLIQDRVFHIKDVAKVEDGLDDIRRIARVDGKTAISFRIFKQRGTNEVEVADSVIKKLNEVEFPEGLQYRVNVNFTQSTKSTVDLTVEKLWAASIITILVCFLFLGNFQSSLNILFSIPTSILGTFVILYFSGFTLNIFTLLALTLSISIVVDDAIMILENIVRHSRMGKTSFQAAYDGAVEVLPAATAATLAVLAVFLPVIFMDGVIGKFLFQFGITMSAAVILSLLEAVTITPMRAATFLGKKPKMSKLEIKLDHMFEKWGEYYGSILAVCLDHKWKILFVSFLMFGGSMFLLTKIKQEFVPSQDQNLIILTAQARPGTALDETIKMAEPLQKILNETKEISGYMISIGPGQLFVPIALVDQTQRDLKHTEVMDRIRARSKEAEGLRISMRDISARNLTTGRLNPIAFNIRGPDLQILNDKAQEMIKILEDEKLGVDVDTDYRLGQKELSVTPLRDQLIRKGVSADALSQVLQVSIAGLRVGQYMADGKRHDIRFKVIEEQIKEKQDINKLYVRNNFGNVISLSELVETEHKQALQSINRINRQRAISVYGNLAPGQSQSTVLAQANQIAAKVLPEGYTFNLEGAAAGFSSSFQNMYLVLLIGIVVAYMILAVQFNSFRDPIAVLMALPFSVTGAIIILWMFNSSLNLFSFIGLIVLMGIAKKNSIMLVEFTTQIREHDKLDYREALLKACPVRLRPILMTSVATVAAAFPLVVGGGMGHETRQPMGLVIIGGTIVSTIFTLFVVPQFYLVLNHMRFKKSED</sequence>
<dbReference type="PATRIC" id="fig|1184267.3.peg.1965"/>
<dbReference type="SUPFAM" id="SSF82866">
    <property type="entry name" value="Multidrug efflux transporter AcrB transmembrane domain"/>
    <property type="match status" value="2"/>
</dbReference>
<dbReference type="InterPro" id="IPR001036">
    <property type="entry name" value="Acrflvin-R"/>
</dbReference>
<name>M4VDP0_9BACT</name>
<dbReference type="RefSeq" id="WP_015470646.1">
    <property type="nucleotide sequence ID" value="NC_020813.1"/>
</dbReference>
<feature type="transmembrane region" description="Helical" evidence="1">
    <location>
        <begin position="942"/>
        <end position="963"/>
    </location>
</feature>
<dbReference type="PANTHER" id="PTHR32063">
    <property type="match status" value="1"/>
</dbReference>
<evidence type="ECO:0008006" key="4">
    <source>
        <dbReference type="Google" id="ProtNLM"/>
    </source>
</evidence>
<feature type="transmembrane region" description="Helical" evidence="1">
    <location>
        <begin position="337"/>
        <end position="354"/>
    </location>
</feature>
<keyword evidence="1" id="KW-0812">Transmembrane</keyword>
<feature type="transmembrane region" description="Helical" evidence="1">
    <location>
        <begin position="12"/>
        <end position="29"/>
    </location>
</feature>
<dbReference type="Gene3D" id="3.30.2090.10">
    <property type="entry name" value="Multidrug efflux transporter AcrB TolC docking domain, DN and DC subdomains"/>
    <property type="match status" value="2"/>
</dbReference>
<feature type="transmembrane region" description="Helical" evidence="1">
    <location>
        <begin position="385"/>
        <end position="406"/>
    </location>
</feature>
<dbReference type="SUPFAM" id="SSF82693">
    <property type="entry name" value="Multidrug efflux transporter AcrB pore domain, PN1, PN2, PC1 and PC2 subdomains"/>
    <property type="match status" value="3"/>
</dbReference>
<dbReference type="Gene3D" id="1.20.1640.10">
    <property type="entry name" value="Multidrug efflux transporter AcrB transmembrane domain"/>
    <property type="match status" value="2"/>
</dbReference>
<dbReference type="Gene3D" id="3.30.70.1440">
    <property type="entry name" value="Multidrug efflux transporter AcrB pore domain"/>
    <property type="match status" value="1"/>
</dbReference>
<dbReference type="InterPro" id="IPR027463">
    <property type="entry name" value="AcrB_DN_DC_subdom"/>
</dbReference>
<dbReference type="SUPFAM" id="SSF82714">
    <property type="entry name" value="Multidrug efflux transporter AcrB TolC docking domain, DN and DC subdomains"/>
    <property type="match status" value="2"/>
</dbReference>
<dbReference type="EMBL" id="CP003537">
    <property type="protein sequence ID" value="AGH96156.1"/>
    <property type="molecule type" value="Genomic_DNA"/>
</dbReference>
<proteinExistence type="predicted"/>
<dbReference type="Proteomes" id="UP000012040">
    <property type="component" value="Chromosome"/>
</dbReference>
<dbReference type="OrthoDB" id="5287074at2"/>
<protein>
    <recommendedName>
        <fullName evidence="4">Acriflavin resistance protein</fullName>
    </recommendedName>
</protein>
<gene>
    <name evidence="2" type="ORF">A11Q_1940</name>
</gene>
<reference evidence="2 3" key="1">
    <citation type="journal article" date="2013" name="ISME J.">
        <title>By their genes ye shall know them: genomic signatures of predatory bacteria.</title>
        <authorList>
            <person name="Pasternak Z."/>
            <person name="Pietrokovski S."/>
            <person name="Rotem O."/>
            <person name="Gophna U."/>
            <person name="Lurie-Weinberger M.N."/>
            <person name="Jurkevitch E."/>
        </authorList>
    </citation>
    <scope>NUCLEOTIDE SEQUENCE [LARGE SCALE GENOMIC DNA]</scope>
    <source>
        <strain evidence="2 3">JSS</strain>
    </source>
</reference>
<dbReference type="AlphaFoldDB" id="M4VDP0"/>
<evidence type="ECO:0000313" key="2">
    <source>
        <dbReference type="EMBL" id="AGH96156.1"/>
    </source>
</evidence>
<feature type="transmembrane region" description="Helical" evidence="1">
    <location>
        <begin position="427"/>
        <end position="450"/>
    </location>
</feature>
<feature type="transmembrane region" description="Helical" evidence="1">
    <location>
        <begin position="462"/>
        <end position="486"/>
    </location>
</feature>
<dbReference type="PRINTS" id="PR00702">
    <property type="entry name" value="ACRIFLAVINRP"/>
</dbReference>
<evidence type="ECO:0000256" key="1">
    <source>
        <dbReference type="SAM" id="Phobius"/>
    </source>
</evidence>
<keyword evidence="1" id="KW-0472">Membrane</keyword>
<dbReference type="eggNOG" id="COG0841">
    <property type="taxonomic scope" value="Bacteria"/>
</dbReference>
<dbReference type="GO" id="GO:0042910">
    <property type="term" value="F:xenobiotic transmembrane transporter activity"/>
    <property type="evidence" value="ECO:0007669"/>
    <property type="project" value="TreeGrafter"/>
</dbReference>
<keyword evidence="1" id="KW-1133">Transmembrane helix</keyword>
<organism evidence="2 3">
    <name type="scientific">Pseudobdellovibrio exovorus JSS</name>
    <dbReference type="NCBI Taxonomy" id="1184267"/>
    <lineage>
        <taxon>Bacteria</taxon>
        <taxon>Pseudomonadati</taxon>
        <taxon>Bdellovibrionota</taxon>
        <taxon>Bdellovibrionia</taxon>
        <taxon>Bdellovibrionales</taxon>
        <taxon>Pseudobdellovibrionaceae</taxon>
        <taxon>Pseudobdellovibrio</taxon>
    </lineage>
</organism>
<accession>M4VDP0</accession>
<dbReference type="STRING" id="1184267.A11Q_1940"/>
<dbReference type="KEGG" id="bex:A11Q_1940"/>
<dbReference type="Gene3D" id="3.30.70.1430">
    <property type="entry name" value="Multidrug efflux transporter AcrB pore domain"/>
    <property type="match status" value="2"/>
</dbReference>
<keyword evidence="3" id="KW-1185">Reference proteome</keyword>
<feature type="transmembrane region" description="Helical" evidence="1">
    <location>
        <begin position="361"/>
        <end position="379"/>
    </location>
</feature>